<evidence type="ECO:0000313" key="2">
    <source>
        <dbReference type="EMBL" id="KFK31363.1"/>
    </source>
</evidence>
<dbReference type="EMBL" id="CM002874">
    <property type="protein sequence ID" value="KFK31363.1"/>
    <property type="molecule type" value="Genomic_DNA"/>
</dbReference>
<feature type="compositionally biased region" description="Polar residues" evidence="1">
    <location>
        <begin position="25"/>
        <end position="35"/>
    </location>
</feature>
<keyword evidence="3" id="KW-1185">Reference proteome</keyword>
<accession>A0A087GNB1</accession>
<feature type="region of interest" description="Disordered" evidence="1">
    <location>
        <begin position="1"/>
        <end position="46"/>
    </location>
</feature>
<protein>
    <submittedName>
        <fullName evidence="2">Uncharacterized protein</fullName>
    </submittedName>
</protein>
<dbReference type="Gramene" id="KFK31363">
    <property type="protein sequence ID" value="KFK31363"/>
    <property type="gene ID" value="AALP_AA6G102700"/>
</dbReference>
<sequence>MARRIFKHPEEEEEGPPLQPPIATVNPTTTSNSEILGNGSHERVPK</sequence>
<proteinExistence type="predicted"/>
<reference evidence="3" key="1">
    <citation type="journal article" date="2015" name="Nat. Plants">
        <title>Genome expansion of Arabis alpina linked with retrotransposition and reduced symmetric DNA methylation.</title>
        <authorList>
            <person name="Willing E.M."/>
            <person name="Rawat V."/>
            <person name="Mandakova T."/>
            <person name="Maumus F."/>
            <person name="James G.V."/>
            <person name="Nordstroem K.J."/>
            <person name="Becker C."/>
            <person name="Warthmann N."/>
            <person name="Chica C."/>
            <person name="Szarzynska B."/>
            <person name="Zytnicki M."/>
            <person name="Albani M.C."/>
            <person name="Kiefer C."/>
            <person name="Bergonzi S."/>
            <person name="Castaings L."/>
            <person name="Mateos J.L."/>
            <person name="Berns M.C."/>
            <person name="Bujdoso N."/>
            <person name="Piofczyk T."/>
            <person name="de Lorenzo L."/>
            <person name="Barrero-Sicilia C."/>
            <person name="Mateos I."/>
            <person name="Piednoel M."/>
            <person name="Hagmann J."/>
            <person name="Chen-Min-Tao R."/>
            <person name="Iglesias-Fernandez R."/>
            <person name="Schuster S.C."/>
            <person name="Alonso-Blanco C."/>
            <person name="Roudier F."/>
            <person name="Carbonero P."/>
            <person name="Paz-Ares J."/>
            <person name="Davis S.J."/>
            <person name="Pecinka A."/>
            <person name="Quesneville H."/>
            <person name="Colot V."/>
            <person name="Lysak M.A."/>
            <person name="Weigel D."/>
            <person name="Coupland G."/>
            <person name="Schneeberger K."/>
        </authorList>
    </citation>
    <scope>NUCLEOTIDE SEQUENCE [LARGE SCALE GENOMIC DNA]</scope>
    <source>
        <strain evidence="3">cv. Pajares</strain>
    </source>
</reference>
<organism evidence="2 3">
    <name type="scientific">Arabis alpina</name>
    <name type="common">Alpine rock-cress</name>
    <dbReference type="NCBI Taxonomy" id="50452"/>
    <lineage>
        <taxon>Eukaryota</taxon>
        <taxon>Viridiplantae</taxon>
        <taxon>Streptophyta</taxon>
        <taxon>Embryophyta</taxon>
        <taxon>Tracheophyta</taxon>
        <taxon>Spermatophyta</taxon>
        <taxon>Magnoliopsida</taxon>
        <taxon>eudicotyledons</taxon>
        <taxon>Gunneridae</taxon>
        <taxon>Pentapetalae</taxon>
        <taxon>rosids</taxon>
        <taxon>malvids</taxon>
        <taxon>Brassicales</taxon>
        <taxon>Brassicaceae</taxon>
        <taxon>Arabideae</taxon>
        <taxon>Arabis</taxon>
    </lineage>
</organism>
<evidence type="ECO:0000256" key="1">
    <source>
        <dbReference type="SAM" id="MobiDB-lite"/>
    </source>
</evidence>
<evidence type="ECO:0000313" key="3">
    <source>
        <dbReference type="Proteomes" id="UP000029120"/>
    </source>
</evidence>
<dbReference type="AlphaFoldDB" id="A0A087GNB1"/>
<name>A0A087GNB1_ARAAL</name>
<gene>
    <name evidence="2" type="ordered locus">AALP_Aa6g102700</name>
</gene>
<dbReference type="Proteomes" id="UP000029120">
    <property type="component" value="Chromosome 6"/>
</dbReference>